<dbReference type="PANTHER" id="PTHR43662:SF2">
    <property type="entry name" value="DUF1996 DOMAIN-CONTAINING PROTEIN"/>
    <property type="match status" value="1"/>
</dbReference>
<comment type="caution">
    <text evidence="2">The sequence shown here is derived from an EMBL/GenBank/DDBJ whole genome shotgun (WGS) entry which is preliminary data.</text>
</comment>
<name>A0A8K0VXN1_9PLEO</name>
<accession>A0A8K0VXN1</accession>
<evidence type="ECO:0000313" key="2">
    <source>
        <dbReference type="EMBL" id="KAH7086889.1"/>
    </source>
</evidence>
<protein>
    <recommendedName>
        <fullName evidence="1">DUF1996 domain-containing protein</fullName>
    </recommendedName>
</protein>
<dbReference type="Proteomes" id="UP000813461">
    <property type="component" value="Unassembled WGS sequence"/>
</dbReference>
<keyword evidence="3" id="KW-1185">Reference proteome</keyword>
<proteinExistence type="predicted"/>
<dbReference type="InterPro" id="IPR018535">
    <property type="entry name" value="DUF1996"/>
</dbReference>
<organism evidence="2 3">
    <name type="scientific">Paraphoma chrysanthemicola</name>
    <dbReference type="NCBI Taxonomy" id="798071"/>
    <lineage>
        <taxon>Eukaryota</taxon>
        <taxon>Fungi</taxon>
        <taxon>Dikarya</taxon>
        <taxon>Ascomycota</taxon>
        <taxon>Pezizomycotina</taxon>
        <taxon>Dothideomycetes</taxon>
        <taxon>Pleosporomycetidae</taxon>
        <taxon>Pleosporales</taxon>
        <taxon>Pleosporineae</taxon>
        <taxon>Phaeosphaeriaceae</taxon>
        <taxon>Paraphoma</taxon>
    </lineage>
</organism>
<sequence>MRSTLSILALIGQGFSQLNIPPMLRFECSQLVVDRLDPLVNPGSAPSPHLHQIVGGNSFKPHMDHATHDLPALSTCTSCTFSEDFSNYWTAVLFFRARNGTFKRVPQFVSEGLRGNGGITVYYIPSTTNSSSVTAFRPGFRMLVGDATATSAREPRKVCHRCMPKTGDNSNINCGAPDEQSLPKKFCEGGIRSVITFPTCWDGVNLDSPDHQSHVAYAIGAQANDVGPTGKCPTSHPVAIPQVMYEVMWDTQQFNDPDLWPEDGSQPFVYSTGEQNGFSQHGDYVFGWKDDSLQRSMDARCTGDVCSVLESQTPEKATECTIPRVVNEDVDGWLTSLPGDRMPSR</sequence>
<dbReference type="AlphaFoldDB" id="A0A8K0VXN1"/>
<gene>
    <name evidence="2" type="ORF">FB567DRAFT_602451</name>
</gene>
<dbReference type="Pfam" id="PF09362">
    <property type="entry name" value="DUF1996"/>
    <property type="match status" value="1"/>
</dbReference>
<dbReference type="EMBL" id="JAGMVJ010000010">
    <property type="protein sequence ID" value="KAH7086889.1"/>
    <property type="molecule type" value="Genomic_DNA"/>
</dbReference>
<evidence type="ECO:0000313" key="3">
    <source>
        <dbReference type="Proteomes" id="UP000813461"/>
    </source>
</evidence>
<evidence type="ECO:0000259" key="1">
    <source>
        <dbReference type="Pfam" id="PF09362"/>
    </source>
</evidence>
<reference evidence="2" key="1">
    <citation type="journal article" date="2021" name="Nat. Commun.">
        <title>Genetic determinants of endophytism in the Arabidopsis root mycobiome.</title>
        <authorList>
            <person name="Mesny F."/>
            <person name="Miyauchi S."/>
            <person name="Thiergart T."/>
            <person name="Pickel B."/>
            <person name="Atanasova L."/>
            <person name="Karlsson M."/>
            <person name="Huettel B."/>
            <person name="Barry K.W."/>
            <person name="Haridas S."/>
            <person name="Chen C."/>
            <person name="Bauer D."/>
            <person name="Andreopoulos W."/>
            <person name="Pangilinan J."/>
            <person name="LaButti K."/>
            <person name="Riley R."/>
            <person name="Lipzen A."/>
            <person name="Clum A."/>
            <person name="Drula E."/>
            <person name="Henrissat B."/>
            <person name="Kohler A."/>
            <person name="Grigoriev I.V."/>
            <person name="Martin F.M."/>
            <person name="Hacquard S."/>
        </authorList>
    </citation>
    <scope>NUCLEOTIDE SEQUENCE</scope>
    <source>
        <strain evidence="2">MPI-SDFR-AT-0120</strain>
    </source>
</reference>
<feature type="domain" description="DUF1996" evidence="1">
    <location>
        <begin position="37"/>
        <end position="288"/>
    </location>
</feature>
<dbReference type="OrthoDB" id="74764at2759"/>
<dbReference type="PANTHER" id="PTHR43662">
    <property type="match status" value="1"/>
</dbReference>